<dbReference type="RefSeq" id="WP_199021615.1">
    <property type="nucleotide sequence ID" value="NZ_JAELUP010000113.1"/>
</dbReference>
<keyword evidence="4" id="KW-1185">Reference proteome</keyword>
<dbReference type="PROSITE" id="PS51272">
    <property type="entry name" value="SLH"/>
    <property type="match status" value="3"/>
</dbReference>
<evidence type="ECO:0000313" key="3">
    <source>
        <dbReference type="EMBL" id="MBJ6364008.1"/>
    </source>
</evidence>
<dbReference type="Gene3D" id="2.160.20.110">
    <property type="match status" value="3"/>
</dbReference>
<evidence type="ECO:0000313" key="4">
    <source>
        <dbReference type="Proteomes" id="UP000640274"/>
    </source>
</evidence>
<feature type="domain" description="SLH" evidence="2">
    <location>
        <begin position="3478"/>
        <end position="3533"/>
    </location>
</feature>
<dbReference type="Gene3D" id="2.60.40.2340">
    <property type="match status" value="2"/>
</dbReference>
<dbReference type="InterPro" id="IPR011493">
    <property type="entry name" value="GLUG"/>
</dbReference>
<dbReference type="Pfam" id="PF00395">
    <property type="entry name" value="SLH"/>
    <property type="match status" value="3"/>
</dbReference>
<feature type="domain" description="SLH" evidence="2">
    <location>
        <begin position="3350"/>
        <end position="3412"/>
    </location>
</feature>
<accession>A0A934J9F8</accession>
<feature type="region of interest" description="Disordered" evidence="1">
    <location>
        <begin position="3184"/>
        <end position="3207"/>
    </location>
</feature>
<evidence type="ECO:0000259" key="2">
    <source>
        <dbReference type="PROSITE" id="PS51272"/>
    </source>
</evidence>
<protein>
    <submittedName>
        <fullName evidence="3">S-layer homology domain-containing protein</fullName>
    </submittedName>
</protein>
<dbReference type="Proteomes" id="UP000640274">
    <property type="component" value="Unassembled WGS sequence"/>
</dbReference>
<comment type="caution">
    <text evidence="3">The sequence shown here is derived from an EMBL/GenBank/DDBJ whole genome shotgun (WGS) entry which is preliminary data.</text>
</comment>
<organism evidence="3 4">
    <name type="scientific">Paenibacillus roseus</name>
    <dbReference type="NCBI Taxonomy" id="2798579"/>
    <lineage>
        <taxon>Bacteria</taxon>
        <taxon>Bacillati</taxon>
        <taxon>Bacillota</taxon>
        <taxon>Bacilli</taxon>
        <taxon>Bacillales</taxon>
        <taxon>Paenibacillaceae</taxon>
        <taxon>Paenibacillus</taxon>
    </lineage>
</organism>
<gene>
    <name evidence="3" type="ORF">JFN88_22585</name>
</gene>
<reference evidence="3" key="1">
    <citation type="submission" date="2020-12" db="EMBL/GenBank/DDBJ databases">
        <authorList>
            <person name="Huq M.A."/>
        </authorList>
    </citation>
    <scope>NUCLEOTIDE SEQUENCE</scope>
    <source>
        <strain evidence="3">MAHUQ-46</strain>
    </source>
</reference>
<dbReference type="InterPro" id="IPR001119">
    <property type="entry name" value="SLH_dom"/>
</dbReference>
<feature type="compositionally biased region" description="Gly residues" evidence="1">
    <location>
        <begin position="3190"/>
        <end position="3203"/>
    </location>
</feature>
<dbReference type="EMBL" id="JAELUP010000113">
    <property type="protein sequence ID" value="MBJ6364008.1"/>
    <property type="molecule type" value="Genomic_DNA"/>
</dbReference>
<evidence type="ECO:0000256" key="1">
    <source>
        <dbReference type="SAM" id="MobiDB-lite"/>
    </source>
</evidence>
<proteinExistence type="predicted"/>
<sequence>MIHLSRKVFTIALALLVLTSALPSGLLGYGNASAAADEFRGDGTPGNPYLISTGSQLNKVRERYLRENLYFKLTTNIDLRSFASGGGWVPIGSGDTPFLGHFDGNGYAVNGLTITDSTRDLAGLFGYIGEEGVISNLKLDNVTINARNWAGGLAGVNAGGVIENSHASGSVTGKKGVGVLVGSNGAGTIRNSDAAGNSRGEENIGGLAGVNSGEILSSFAAVTVYGSLHTGGLIGWQSRAEATITDSHAEGAVTGSQNTGGLVGWNYQGSIIGSSHTAGAVSGIEDLENVGGLVGYNQSGTIRDSFASGNISGKFEVGGLVGYDSRGTISNSYASAAISGPGGGSDAGGLVGRTDYGSITKSYSSSLVKGSTDFEYAGGLVGYSLAGKIASSFATGDVYGTQAGGLVGANSNGEVEGSFATGEVKGAVLAGGLVGWNVLEKISNSYALGKVSGAEATGGLVGWNVNGPISNSYAAGQVSGTGEVGGLVGRIYSDTTVNSFFDHTTTGQSVSKGGTGKSTSEMQQIATYIADSANQWDFTNRWAIAPEHNGGYPYLREIQAYLDYDGNGNEGGAIPPSVSYMPGTKVVLDAGFHLTKAGYMIDGWNTKADGSGQFYRIGSSFAIAETTTLYASWVSAAGSATLTSGIGTVSAGGTANETITDIPYGTTLAALRGAITPSAGATFEIYDADGATLATTLKTGVQIVVSALGGTVRTTYTATVLPPSSDATLATTLGTVSAGGTSNETLRDVPYGSTLNALIKAITPAPGASFDIYNADEATLATELSRGSKVVVTAEDGLTKVVYAVSFTANGDATIKSTIGVVSTGGTANETFTVPYGTTLAPLKAAVTPADGATFEVYDADGITVATTLATGKKLIVTAENGVNKVTYSITVALNTDATMTSTIGVVSTGRTALETITSIPYGTSLAELKAAITPAFGATFEIYNSDETTVATSLRSGRKVIVTAQDGVSRVVYRVTIDLNSDATLTSTIGTVSTGGTANETITVPYGTTFSALNAAIRAAAGATYVIYNADGVTEATVLATGSKVIVTAQNGVNKVTYTVTIARNSAKAITAFSLAEQTSGATINTTARTVTIKVAHGTNLNGLVASFTLSAGASAKVGAVAQVSGVTANDFTNTVTYTITAEDNSTQDWKVTVTVAPSSEKAITSFSFDKQTGPATINVSSRTVAIEVQYGTSLNGLVASFSLSPGASARVGTVTQVSGTTANNFTNPVSYRVTAADNTSQTWTVTVTVAPNSAATLTSTIGTVSTGGTANETITNIPYGTTLAAFKSAITPAAHASFQVYEADGVTVAASLATGNKVIVTAQDGVTKTTYTITINAPSSDATLTSTIGTVSTGGTANETITSIPYSTTLAAFKSAITPAAHATFEVYEADGVTVATALSTGNKVIVTAQDGVTKTTYTVTVNAPPSSDATLTSAIGTVSAGGTVNETITDIPHGTTLVAFKLAITPAAHATFEVYGSDGVTVATSLATGNKVIVTAQDGVTKTTYTVTVNAPPSSDATLTSTIGGVSTGGTANETITNIPYGTTLAAFKLAITPAAHATFEVYESDGVTVATSLATGNKVIVTAQDGVTKTTYTVTVNAPPSSDATLTSTIGAVSTGGTGNETITDIPYATTLAAFKLAITPAAHATFEVYKADGVTVAVTLATGNKVIVTAQDGVTKTTYTVTVNAPPSSDATLTSTIGTVSTGGTGNETITDIPYGTTLAAFKSAITPAAHATFEVYKADGVTVSTALVTGNKVIVTAQDGVTKTTYAVTIDAPPSSDATLTSTIGTVSTGGTANETITNIPYGTTLAAFKLAITPAAHATFEVYEADGVTVAVLLATGNKVIVTAQDGVTKTTYVVTIDAPPSSDATLTSTIGTVSTGGTANETITNIPHGTTLAAFKLAITPAAHATFEVYKADGVTVSTVLATGNKVIVTAQDGVTKTTYTVTVNAPPSSDATLTSTIGVVSTGGTANETITNIPHGTTLAAFKLAITPAAHATFEVYKADGVTVATVLATGNKVIVTAQDGVTKTTYTVTVSAPPSSDATLTSTIGVVSTGGTANETITDIPHGTTLAAFKLAITPAAHATFEVYEADVLTVSTALVTGNKVIVTAQDGVTKTTYTVTVNAPPSSDATLTSTIGVVSTGGTANETITDIPYGTTLAAFKLAITPAAHATFEVYRADGVTVAVTLATGNKVIVTAQDGVTKTTYTVTIVAPPSSDATLTSTIGVVSTGGTVNETITDIPYGTTLVAFKSAITPAAHATFEVYESDGVTVATVLATGNKVIVTAQDGVTKTTYTVTVNAPPSSDATLTSTIGTVSTGGTANETITDIPHSTTLAAFKSAITPAAHATFEVYKADGVTVATVLATGNKVIVIAQDGVTKTTYTLTVNVPPSSDATLTSTIGVVSTGGTTNETITNIPYGTTLAAFKSAITPAAHATFEVYKADGVTVSTVLATGNKVIVTAQDGVTKTTYTVTVNAPPSSDATLTSTIGTVSTGGTVNETITNIPYGTTLAAFKLAITPAAYATFEVYESDGVTVAVTLATGNKVIVTAQDGVTKTTYTVTVNAPPSSDATLTSTIGVVSTGGTADETITDIPHGTTLAAFKMAITPAAHASFEVYKADGVTVATVLATGNKVIVTAQDGVTKTTYTVTVNAPPSSDATLTSTIGTVSTGGTANETITNIPHGTTLAAFRSAITPALHATFEVYKADGVTVSTVLATGNKVIVTAQDGVTKTTYTVTVNVPPSSDATLTSTIGVVSTGGTANETITNIPYGTTLAAFKSGITVAANASFEVYESDGVTVAVTLATGNKVIVIAQDGVTKTTYTVIVNAPPSSDATLTSTIGTVSAGGTVNETITDIPYGTTLAAFKLAITPAAHATFEVYEADGVTIATALATGNKVIVTAQDGVTKTTYTVTVNAPPSSDATLTSTIGVVSTGGTANETITNIPYGTTLAAFKSAITPAAHATFEMYESDGVTVAVTLATGNKVIVTAQDGVTKTTYTVTVNAPPSSDATLTSTIGTVSTGGTANETITNIPYGTTLAAFKSGITVAANASFEVYESDGVTVAVTLATGNKVIVTAQDGVTKTTYTVTVNAPPSSDATLTSTIGTVSAGGTGNETIKNIPYGTTLAAFKSAITPAAHATFEVYEADGVTVAVTLATGNKVIVTAQDGVTKTTYTLTVNAPPSNGGGSTSPTGGGYAPGKHKSNDGRLSLLAGQEGEVSLEDEVVVFIPAGAADRDLKITIDKLTNVDGLLTDKEILASNAFEITKNFQGNFKKPVTLTFIFNPDKLKSYQRPSVFYYDEEKRSWIEIAGGTINGNKITVTVDHFTKFAVFAVGQGTEPEQENNTPVKLIDIAGHWAESSIKRAVDKGIAKGYQDGSFRPNRMVTRAEFTVMLMNALHPQMAEPGTKLHFKDATEIGEWAKKAVAQAVQAGYITGYSDGTFRPDAPITRLEMAVMTAKASRLNLQASVSTGFNDDKQIPAWAKEAVAAIKNRGYMSGKGSNRFEPYARATRAEAVTVLLKVASEAKN</sequence>
<dbReference type="Pfam" id="PF07581">
    <property type="entry name" value="Glug"/>
    <property type="match status" value="2"/>
</dbReference>
<name>A0A934J9F8_9BACL</name>
<feature type="domain" description="SLH" evidence="2">
    <location>
        <begin position="3413"/>
        <end position="3476"/>
    </location>
</feature>